<dbReference type="EMBL" id="BAAAEI010000006">
    <property type="protein sequence ID" value="GAA0351186.1"/>
    <property type="molecule type" value="Genomic_DNA"/>
</dbReference>
<name>A0ABN0WZJ5_9ALTE</name>
<dbReference type="Gene3D" id="3.30.2090.10">
    <property type="entry name" value="Multidrug efflux transporter AcrB TolC docking domain, DN and DC subdomains"/>
    <property type="match status" value="2"/>
</dbReference>
<accession>A0ABN0WZJ5</accession>
<feature type="transmembrane region" description="Helical" evidence="1">
    <location>
        <begin position="865"/>
        <end position="884"/>
    </location>
</feature>
<proteinExistence type="predicted"/>
<dbReference type="SUPFAM" id="SSF82866">
    <property type="entry name" value="Multidrug efflux transporter AcrB transmembrane domain"/>
    <property type="match status" value="2"/>
</dbReference>
<dbReference type="SUPFAM" id="SSF82693">
    <property type="entry name" value="Multidrug efflux transporter AcrB pore domain, PN1, PN2, PC1 and PC2 subdomains"/>
    <property type="match status" value="2"/>
</dbReference>
<dbReference type="InterPro" id="IPR001036">
    <property type="entry name" value="Acrflvin-R"/>
</dbReference>
<comment type="caution">
    <text evidence="2">The sequence shown here is derived from an EMBL/GenBank/DDBJ whole genome shotgun (WGS) entry which is preliminary data.</text>
</comment>
<sequence>MKGLVRWFVANPVAANMLMLVILAFGLLSAWTMRIEGFPRIPPDTVEVSVVQIGASTQQVHQSITQSLEQALEGLPGAKQISSLSGDSLATVYIRQQDGYDLGRLLEDVKLRIDNITTLPLAAERPQVRRAEFSYPAMIVQVYGDVAQEELQKAARIIKQRLLLRPEISQINQWGERPHEISLEISHHKLQAHGLRFEQVAQMLSQASLEYRTGQLKTVGGRIQIRADHLARDVREFMQLPLFTSAEGHVVRLADVAEIRDQPEDDDLLVTFNGHPAIGFEIMMGQQDNLLDINKAVQQVVAESEDILSQRIKADIWANQSEFATQRLSLLQSNALQGLILVFLILSLFLNIKVAFWVAVGIPVSLAGTIAIMDLYFGYSLNDITTFGMIIVLGILVDDAVVIGESVHHGRQSGGDPHQATVAGVEKVATATVFGAFTTLAAFFPMTVLEDPFGKVFGSFAVVVMIALVFSLLESKLILPSHLASANFASNERENMFARGLKFLQLKAEWGLSYVTEHWYQPLLQHCLRYRATTLILFTLVLLFAFSLLSIGAIRTTFFPDIPGNIISVKLETDSRLNQQVTLQNARQILHQAEKLNQQWTNEFGLTTPPFAKLMLAVVGPSSAEIYAELSPTSERPMDTLSMLDSWRDLAGQLEGAQKVVFTVAEETTGGFELEVFSPDPEGVKAAVQQVVDGLHQVPHVSDVASDLQSGNAELRLRPTQAGMNLGVDVALLAAQLGDAYGGLELQRFQRGMDEVKVYLRYPQEDRDSLSDLLHQQIQLPGGQWVPLLSVAELDAGYVPRWMWRRDFQDAATVTANIDKRHSASPEVYGQLMQGQLADWLSAHPSIKVMPAGELKREEEMADKLWRALILACLLIYVLLAIPLKSYWQPLIILSVVPFGFVGAAIGHMLMGLPFSVLSFFGMLALTGVVVNDSLLLVTSYNRYCAEGKANPLVSSATGRVRAVFLTTATTVIGLAPILLESSEQAQYLIPAAVSLAFGELFATLVTLILVPVLASFYRASPVSTKVKEPLPLPEAFERG</sequence>
<feature type="transmembrane region" description="Helical" evidence="1">
    <location>
        <begin position="7"/>
        <end position="31"/>
    </location>
</feature>
<feature type="transmembrane region" description="Helical" evidence="1">
    <location>
        <begin position="330"/>
        <end position="349"/>
    </location>
</feature>
<dbReference type="Gene3D" id="3.30.70.1440">
    <property type="entry name" value="Multidrug efflux transporter AcrB pore domain"/>
    <property type="match status" value="1"/>
</dbReference>
<evidence type="ECO:0000256" key="1">
    <source>
        <dbReference type="SAM" id="Phobius"/>
    </source>
</evidence>
<feature type="transmembrane region" description="Helical" evidence="1">
    <location>
        <begin position="535"/>
        <end position="554"/>
    </location>
</feature>
<evidence type="ECO:0000313" key="3">
    <source>
        <dbReference type="Proteomes" id="UP001501757"/>
    </source>
</evidence>
<feature type="transmembrane region" description="Helical" evidence="1">
    <location>
        <begin position="891"/>
        <end position="911"/>
    </location>
</feature>
<keyword evidence="3" id="KW-1185">Reference proteome</keyword>
<feature type="transmembrane region" description="Helical" evidence="1">
    <location>
        <begin position="424"/>
        <end position="444"/>
    </location>
</feature>
<protein>
    <submittedName>
        <fullName evidence="2">Efflux RND transporter permease subunit</fullName>
    </submittedName>
</protein>
<feature type="transmembrane region" description="Helical" evidence="1">
    <location>
        <begin position="456"/>
        <end position="473"/>
    </location>
</feature>
<feature type="transmembrane region" description="Helical" evidence="1">
    <location>
        <begin position="917"/>
        <end position="938"/>
    </location>
</feature>
<keyword evidence="1" id="KW-0812">Transmembrane</keyword>
<dbReference type="PRINTS" id="PR00702">
    <property type="entry name" value="ACRIFLAVINRP"/>
</dbReference>
<gene>
    <name evidence="2" type="ORF">GCM10009092_14460</name>
</gene>
<keyword evidence="1" id="KW-0472">Membrane</keyword>
<dbReference type="PANTHER" id="PTHR32063">
    <property type="match status" value="1"/>
</dbReference>
<dbReference type="Proteomes" id="UP001501757">
    <property type="component" value="Unassembled WGS sequence"/>
</dbReference>
<dbReference type="Gene3D" id="1.20.1640.10">
    <property type="entry name" value="Multidrug efflux transporter AcrB transmembrane domain"/>
    <property type="match status" value="2"/>
</dbReference>
<feature type="transmembrane region" description="Helical" evidence="1">
    <location>
        <begin position="384"/>
        <end position="403"/>
    </location>
</feature>
<reference evidence="2 3" key="1">
    <citation type="journal article" date="2019" name="Int. J. Syst. Evol. Microbiol.">
        <title>The Global Catalogue of Microorganisms (GCM) 10K type strain sequencing project: providing services to taxonomists for standard genome sequencing and annotation.</title>
        <authorList>
            <consortium name="The Broad Institute Genomics Platform"/>
            <consortium name="The Broad Institute Genome Sequencing Center for Infectious Disease"/>
            <person name="Wu L."/>
            <person name="Ma J."/>
        </authorList>
    </citation>
    <scope>NUCLEOTIDE SEQUENCE [LARGE SCALE GENOMIC DNA]</scope>
    <source>
        <strain evidence="2 3">JCM 13378</strain>
    </source>
</reference>
<dbReference type="Pfam" id="PF00873">
    <property type="entry name" value="ACR_tran"/>
    <property type="match status" value="1"/>
</dbReference>
<dbReference type="SUPFAM" id="SSF82714">
    <property type="entry name" value="Multidrug efflux transporter AcrB TolC docking domain, DN and DC subdomains"/>
    <property type="match status" value="2"/>
</dbReference>
<keyword evidence="1" id="KW-1133">Transmembrane helix</keyword>
<evidence type="ECO:0000313" key="2">
    <source>
        <dbReference type="EMBL" id="GAA0351186.1"/>
    </source>
</evidence>
<dbReference type="PANTHER" id="PTHR32063:SF33">
    <property type="entry name" value="RND SUPERFAMILY EFFLUX PUMP PERMEASE COMPONENT"/>
    <property type="match status" value="1"/>
</dbReference>
<organism evidence="2 3">
    <name type="scientific">Bowmanella denitrificans</name>
    <dbReference type="NCBI Taxonomy" id="366582"/>
    <lineage>
        <taxon>Bacteria</taxon>
        <taxon>Pseudomonadati</taxon>
        <taxon>Pseudomonadota</taxon>
        <taxon>Gammaproteobacteria</taxon>
        <taxon>Alteromonadales</taxon>
        <taxon>Alteromonadaceae</taxon>
        <taxon>Bowmanella</taxon>
    </lineage>
</organism>
<dbReference type="InterPro" id="IPR027463">
    <property type="entry name" value="AcrB_DN_DC_subdom"/>
</dbReference>
<feature type="transmembrane region" description="Helical" evidence="1">
    <location>
        <begin position="356"/>
        <end position="378"/>
    </location>
</feature>
<dbReference type="RefSeq" id="WP_343843536.1">
    <property type="nucleotide sequence ID" value="NZ_BAAAEI010000006.1"/>
</dbReference>
<dbReference type="Gene3D" id="3.30.70.1320">
    <property type="entry name" value="Multidrug efflux transporter AcrB pore domain like"/>
    <property type="match status" value="1"/>
</dbReference>
<dbReference type="Gene3D" id="3.30.70.1430">
    <property type="entry name" value="Multidrug efflux transporter AcrB pore domain"/>
    <property type="match status" value="2"/>
</dbReference>
<feature type="transmembrane region" description="Helical" evidence="1">
    <location>
        <begin position="959"/>
        <end position="980"/>
    </location>
</feature>
<feature type="transmembrane region" description="Helical" evidence="1">
    <location>
        <begin position="992"/>
        <end position="1018"/>
    </location>
</feature>